<keyword evidence="6 12" id="KW-0067">ATP-binding</keyword>
<keyword evidence="7 9" id="KW-1133">Transmembrane helix</keyword>
<dbReference type="Gene3D" id="1.20.1560.10">
    <property type="entry name" value="ABC transporter type 1, transmembrane domain"/>
    <property type="match status" value="1"/>
</dbReference>
<keyword evidence="5" id="KW-0547">Nucleotide-binding</keyword>
<feature type="transmembrane region" description="Helical" evidence="9">
    <location>
        <begin position="264"/>
        <end position="286"/>
    </location>
</feature>
<dbReference type="SMART" id="SM00382">
    <property type="entry name" value="AAA"/>
    <property type="match status" value="1"/>
</dbReference>
<feature type="transmembrane region" description="Helical" evidence="9">
    <location>
        <begin position="179"/>
        <end position="197"/>
    </location>
</feature>
<comment type="caution">
    <text evidence="12">The sequence shown here is derived from an EMBL/GenBank/DDBJ whole genome shotgun (WGS) entry which is preliminary data.</text>
</comment>
<dbReference type="InterPro" id="IPR003439">
    <property type="entry name" value="ABC_transporter-like_ATP-bd"/>
</dbReference>
<keyword evidence="3" id="KW-1003">Cell membrane</keyword>
<evidence type="ECO:0000256" key="5">
    <source>
        <dbReference type="ARBA" id="ARBA00022741"/>
    </source>
</evidence>
<dbReference type="PROSITE" id="PS50929">
    <property type="entry name" value="ABC_TM1F"/>
    <property type="match status" value="1"/>
</dbReference>
<evidence type="ECO:0000256" key="6">
    <source>
        <dbReference type="ARBA" id="ARBA00022840"/>
    </source>
</evidence>
<accession>A0A6M0RIW4</accession>
<comment type="subcellular location">
    <subcellularLocation>
        <location evidence="1">Cell membrane</location>
        <topology evidence="1">Multi-pass membrane protein</topology>
    </subcellularLocation>
</comment>
<keyword evidence="8 9" id="KW-0472">Membrane</keyword>
<dbReference type="GO" id="GO:0005524">
    <property type="term" value="F:ATP binding"/>
    <property type="evidence" value="ECO:0007669"/>
    <property type="project" value="UniProtKB-KW"/>
</dbReference>
<dbReference type="InterPro" id="IPR027417">
    <property type="entry name" value="P-loop_NTPase"/>
</dbReference>
<evidence type="ECO:0000256" key="9">
    <source>
        <dbReference type="SAM" id="Phobius"/>
    </source>
</evidence>
<dbReference type="InterPro" id="IPR036640">
    <property type="entry name" value="ABC1_TM_sf"/>
</dbReference>
<name>A0A6M0RIW4_9CYAN</name>
<gene>
    <name evidence="12" type="ORF">DXZ20_10710</name>
</gene>
<evidence type="ECO:0000313" key="13">
    <source>
        <dbReference type="Proteomes" id="UP000481033"/>
    </source>
</evidence>
<dbReference type="RefSeq" id="WP_431732037.1">
    <property type="nucleotide sequence ID" value="NZ_QXHD01000004.1"/>
</dbReference>
<proteinExistence type="predicted"/>
<dbReference type="Gene3D" id="3.40.50.300">
    <property type="entry name" value="P-loop containing nucleotide triphosphate hydrolases"/>
    <property type="match status" value="1"/>
</dbReference>
<dbReference type="Proteomes" id="UP000481033">
    <property type="component" value="Unassembled WGS sequence"/>
</dbReference>
<dbReference type="SUPFAM" id="SSF52540">
    <property type="entry name" value="P-loop containing nucleoside triphosphate hydrolases"/>
    <property type="match status" value="1"/>
</dbReference>
<feature type="transmembrane region" description="Helical" evidence="9">
    <location>
        <begin position="155"/>
        <end position="173"/>
    </location>
</feature>
<dbReference type="PANTHER" id="PTHR43394:SF1">
    <property type="entry name" value="ATP-BINDING CASSETTE SUB-FAMILY B MEMBER 10, MITOCHONDRIAL"/>
    <property type="match status" value="1"/>
</dbReference>
<evidence type="ECO:0000256" key="1">
    <source>
        <dbReference type="ARBA" id="ARBA00004651"/>
    </source>
</evidence>
<keyword evidence="13" id="KW-1185">Reference proteome</keyword>
<sequence>MQFAKPLAAFFKKTQRLMPALRLVWRSSPGWTMAKLSLLVIQGLQPLLQIYLIKLLVDVVTTQSELTTSPQFFSQNKLLFIGLAVVLLVGMIATSLSELVTSSQSQKVSDYMRGILHAKSIEIDLSYYENPRYHDTLQRAQQEATYRPNQILKRLALVGQNGILLVAMVGLLLTLHWGITSALLVAIIPTVLVRLHYTRRLYAWQRTWTPVERKSAYLSWLLIGDQFAKEIRLFGLGDLFSQRFNGLRSQIYHAKLKLMTWRSLSFLAANVIAGVMVGAIYAFILYQTFQGILKLGDLVLYHQALQRGQKGLKSFIAGLSGLHEDNLFLANLYEFLDLKSQIVTPAQPKFCPPVKAQGITFENVNFQYEGTSRQALQDISFNIKPGETIALVGENGSGKTTLIKLLCRLYDPTEGRITLNGIDLRDLDVPHLRQQISVIFQDYAKYNLSAQDNIWLGNVQLPLDDQLIIEAAKHAGAHEVITQLPHGYDTMLGKLFQGGEELSIGQWQKVALARAFLRQSQVIVLDEPTSAMDPKAEYELFSRFRELIQDQSAILITHRLSTVKMADRIYVMDNGKLIENGTHQELMEKQGNYAHLFEIQAKNYW</sequence>
<dbReference type="EMBL" id="QXHD01000004">
    <property type="protein sequence ID" value="NEZ56136.1"/>
    <property type="molecule type" value="Genomic_DNA"/>
</dbReference>
<feature type="transmembrane region" description="Helical" evidence="9">
    <location>
        <begin position="77"/>
        <end position="97"/>
    </location>
</feature>
<feature type="domain" description="ABC transmembrane type-1" evidence="11">
    <location>
        <begin position="36"/>
        <end position="324"/>
    </location>
</feature>
<evidence type="ECO:0000256" key="7">
    <source>
        <dbReference type="ARBA" id="ARBA00022989"/>
    </source>
</evidence>
<dbReference type="AlphaFoldDB" id="A0A6M0RIW4"/>
<dbReference type="Pfam" id="PF00005">
    <property type="entry name" value="ABC_tran"/>
    <property type="match status" value="1"/>
</dbReference>
<dbReference type="InterPro" id="IPR039421">
    <property type="entry name" value="Type_1_exporter"/>
</dbReference>
<keyword evidence="4 9" id="KW-0812">Transmembrane</keyword>
<evidence type="ECO:0000256" key="4">
    <source>
        <dbReference type="ARBA" id="ARBA00022692"/>
    </source>
</evidence>
<dbReference type="GO" id="GO:0016887">
    <property type="term" value="F:ATP hydrolysis activity"/>
    <property type="evidence" value="ECO:0007669"/>
    <property type="project" value="InterPro"/>
</dbReference>
<evidence type="ECO:0000259" key="10">
    <source>
        <dbReference type="PROSITE" id="PS50893"/>
    </source>
</evidence>
<evidence type="ECO:0000256" key="2">
    <source>
        <dbReference type="ARBA" id="ARBA00022448"/>
    </source>
</evidence>
<dbReference type="InterPro" id="IPR003593">
    <property type="entry name" value="AAA+_ATPase"/>
</dbReference>
<evidence type="ECO:0000256" key="3">
    <source>
        <dbReference type="ARBA" id="ARBA00022475"/>
    </source>
</evidence>
<feature type="domain" description="ABC transporter" evidence="10">
    <location>
        <begin position="359"/>
        <end position="599"/>
    </location>
</feature>
<dbReference type="PROSITE" id="PS50893">
    <property type="entry name" value="ABC_TRANSPORTER_2"/>
    <property type="match status" value="1"/>
</dbReference>
<keyword evidence="2" id="KW-0813">Transport</keyword>
<evidence type="ECO:0000256" key="8">
    <source>
        <dbReference type="ARBA" id="ARBA00023136"/>
    </source>
</evidence>
<dbReference type="GO" id="GO:0005886">
    <property type="term" value="C:plasma membrane"/>
    <property type="evidence" value="ECO:0007669"/>
    <property type="project" value="UniProtKB-SubCell"/>
</dbReference>
<dbReference type="PANTHER" id="PTHR43394">
    <property type="entry name" value="ATP-DEPENDENT PERMEASE MDL1, MITOCHONDRIAL"/>
    <property type="match status" value="1"/>
</dbReference>
<dbReference type="InterPro" id="IPR011527">
    <property type="entry name" value="ABC1_TM_dom"/>
</dbReference>
<dbReference type="FunFam" id="3.40.50.300:FF:000221">
    <property type="entry name" value="Multidrug ABC transporter ATP-binding protein"/>
    <property type="match status" value="1"/>
</dbReference>
<organism evidence="12 13">
    <name type="scientific">Adonisia turfae CCMR0081</name>
    <dbReference type="NCBI Taxonomy" id="2292702"/>
    <lineage>
        <taxon>Bacteria</taxon>
        <taxon>Bacillati</taxon>
        <taxon>Cyanobacteriota</taxon>
        <taxon>Adonisia</taxon>
        <taxon>Adonisia turfae</taxon>
    </lineage>
</organism>
<dbReference type="Pfam" id="PF00664">
    <property type="entry name" value="ABC_membrane"/>
    <property type="match status" value="1"/>
</dbReference>
<evidence type="ECO:0000313" key="12">
    <source>
        <dbReference type="EMBL" id="NEZ56136.1"/>
    </source>
</evidence>
<reference evidence="12 13" key="1">
    <citation type="journal article" date="2020" name="Microb. Ecol.">
        <title>Ecogenomics of the Marine Benthic Filamentous Cyanobacterium Adonisia.</title>
        <authorList>
            <person name="Walter J.M."/>
            <person name="Coutinho F.H."/>
            <person name="Leomil L."/>
            <person name="Hargreaves P.I."/>
            <person name="Campeao M.E."/>
            <person name="Vieira V.V."/>
            <person name="Silva B.S."/>
            <person name="Fistarol G.O."/>
            <person name="Salomon P.S."/>
            <person name="Sawabe T."/>
            <person name="Mino S."/>
            <person name="Hosokawa M."/>
            <person name="Miyashita H."/>
            <person name="Maruyama F."/>
            <person name="van Verk M.C."/>
            <person name="Dutilh B.E."/>
            <person name="Thompson C.C."/>
            <person name="Thompson F.L."/>
        </authorList>
    </citation>
    <scope>NUCLEOTIDE SEQUENCE [LARGE SCALE GENOMIC DNA]</scope>
    <source>
        <strain evidence="12 13">CCMR0081</strain>
    </source>
</reference>
<dbReference type="SUPFAM" id="SSF90123">
    <property type="entry name" value="ABC transporter transmembrane region"/>
    <property type="match status" value="1"/>
</dbReference>
<evidence type="ECO:0000259" key="11">
    <source>
        <dbReference type="PROSITE" id="PS50929"/>
    </source>
</evidence>
<protein>
    <submittedName>
        <fullName evidence="12">ABC transporter ATP-binding protein</fullName>
    </submittedName>
</protein>
<dbReference type="GO" id="GO:0015421">
    <property type="term" value="F:ABC-type oligopeptide transporter activity"/>
    <property type="evidence" value="ECO:0007669"/>
    <property type="project" value="TreeGrafter"/>
</dbReference>